<comment type="catalytic activity">
    <reaction evidence="1">
        <text>ATP + protein L-histidine = ADP + protein N-phospho-L-histidine.</text>
        <dbReference type="EC" id="2.7.13.3"/>
    </reaction>
</comment>
<organism evidence="11 12">
    <name type="scientific">Fodinibacter luteus</name>
    <dbReference type="NCBI Taxonomy" id="552064"/>
    <lineage>
        <taxon>Bacteria</taxon>
        <taxon>Bacillati</taxon>
        <taxon>Actinomycetota</taxon>
        <taxon>Actinomycetes</taxon>
        <taxon>Micrococcales</taxon>
        <taxon>Intrasporangiaceae</taxon>
        <taxon>Fodinibacter (ex Wang et al. 2009)</taxon>
    </lineage>
</organism>
<evidence type="ECO:0000256" key="9">
    <source>
        <dbReference type="SAM" id="Phobius"/>
    </source>
</evidence>
<keyword evidence="6" id="KW-0418">Kinase</keyword>
<evidence type="ECO:0000256" key="3">
    <source>
        <dbReference type="ARBA" id="ARBA00022553"/>
    </source>
</evidence>
<keyword evidence="4" id="KW-0808">Transferase</keyword>
<gene>
    <name evidence="11" type="ORF">GCM10023168_33950</name>
</gene>
<sequence>MRLRHLSEVGLVAVAFAVAAAVATQAGRTWADLLFVGVLLSFLFLLARLVWRSVVRSHRARQRERQVVAVRPSEAARRAVEDERVRLSNEIDRSVRRSLRAVRSLVAGADEADDPRPGLVAIQAESRTAMAELRRQLGLIDSDGNARGEDPVIGKPTTATSSPLHPLSRLDVATVLALWALIAVENALVADTERPASWLMSALLALTVLTRRLVPVLTALAGATILMLGVVLDAPVGDGFSFPLIVGLLLWSLLEQKPTPLCVACAGVLLGCAVGSRYAHDPTNGPINIVVLSIVALAASVVGRARRSRAASQHRADRHQAQVTTAREAATTATRREVARELHDVVSHAVSLVAVQAGAAELAWPRHPDATRAGLRAIDETVAAALAELDASGWGQAPAPPWGDVAHTVGRLRSAGLTVSLETAGRPPDHLLPTVHRLVQEALTNVLKHAPGATAAVLVVSDPVRTRVEVTDNGPAPAPAGLGYGLAGLEDRVTAAGGTFSVGPTPQGGFAVSAVLPHAATGARQQVAS</sequence>
<evidence type="ECO:0000259" key="10">
    <source>
        <dbReference type="SMART" id="SM00387"/>
    </source>
</evidence>
<keyword evidence="9" id="KW-0472">Membrane</keyword>
<dbReference type="InterPro" id="IPR050482">
    <property type="entry name" value="Sensor_HK_TwoCompSys"/>
</dbReference>
<dbReference type="InterPro" id="IPR011712">
    <property type="entry name" value="Sig_transdc_His_kin_sub3_dim/P"/>
</dbReference>
<keyword evidence="3" id="KW-0597">Phosphoprotein</keyword>
<keyword evidence="9" id="KW-0812">Transmembrane</keyword>
<evidence type="ECO:0000313" key="12">
    <source>
        <dbReference type="Proteomes" id="UP001500945"/>
    </source>
</evidence>
<feature type="transmembrane region" description="Helical" evidence="9">
    <location>
        <begin position="213"/>
        <end position="232"/>
    </location>
</feature>
<evidence type="ECO:0000256" key="4">
    <source>
        <dbReference type="ARBA" id="ARBA00022679"/>
    </source>
</evidence>
<dbReference type="PANTHER" id="PTHR24421:SF10">
    <property type="entry name" value="NITRATE_NITRITE SENSOR PROTEIN NARQ"/>
    <property type="match status" value="1"/>
</dbReference>
<dbReference type="Gene3D" id="1.20.5.1930">
    <property type="match status" value="1"/>
</dbReference>
<evidence type="ECO:0000256" key="7">
    <source>
        <dbReference type="ARBA" id="ARBA00022840"/>
    </source>
</evidence>
<comment type="caution">
    <text evidence="11">The sequence shown here is derived from an EMBL/GenBank/DDBJ whole genome shotgun (WGS) entry which is preliminary data.</text>
</comment>
<feature type="transmembrane region" description="Helical" evidence="9">
    <location>
        <begin position="261"/>
        <end position="279"/>
    </location>
</feature>
<dbReference type="SMART" id="SM00387">
    <property type="entry name" value="HATPase_c"/>
    <property type="match status" value="1"/>
</dbReference>
<protein>
    <recommendedName>
        <fullName evidence="2">histidine kinase</fullName>
        <ecNumber evidence="2">2.7.13.3</ecNumber>
    </recommendedName>
</protein>
<feature type="transmembrane region" description="Helical" evidence="9">
    <location>
        <begin position="285"/>
        <end position="305"/>
    </location>
</feature>
<keyword evidence="9" id="KW-1133">Transmembrane helix</keyword>
<dbReference type="SUPFAM" id="SSF55874">
    <property type="entry name" value="ATPase domain of HSP90 chaperone/DNA topoisomerase II/histidine kinase"/>
    <property type="match status" value="1"/>
</dbReference>
<dbReference type="EMBL" id="BAABGM010000024">
    <property type="protein sequence ID" value="GAA4412272.1"/>
    <property type="molecule type" value="Genomic_DNA"/>
</dbReference>
<evidence type="ECO:0000256" key="2">
    <source>
        <dbReference type="ARBA" id="ARBA00012438"/>
    </source>
</evidence>
<dbReference type="CDD" id="cd16917">
    <property type="entry name" value="HATPase_UhpB-NarQ-NarX-like"/>
    <property type="match status" value="1"/>
</dbReference>
<dbReference type="Proteomes" id="UP001500945">
    <property type="component" value="Unassembled WGS sequence"/>
</dbReference>
<evidence type="ECO:0000256" key="1">
    <source>
        <dbReference type="ARBA" id="ARBA00000085"/>
    </source>
</evidence>
<evidence type="ECO:0000313" key="11">
    <source>
        <dbReference type="EMBL" id="GAA4412272.1"/>
    </source>
</evidence>
<evidence type="ECO:0000256" key="5">
    <source>
        <dbReference type="ARBA" id="ARBA00022741"/>
    </source>
</evidence>
<dbReference type="InterPro" id="IPR003594">
    <property type="entry name" value="HATPase_dom"/>
</dbReference>
<evidence type="ECO:0000256" key="8">
    <source>
        <dbReference type="ARBA" id="ARBA00023012"/>
    </source>
</evidence>
<dbReference type="EC" id="2.7.13.3" evidence="2"/>
<keyword evidence="7" id="KW-0067">ATP-binding</keyword>
<dbReference type="Gene3D" id="3.30.565.10">
    <property type="entry name" value="Histidine kinase-like ATPase, C-terminal domain"/>
    <property type="match status" value="1"/>
</dbReference>
<dbReference type="RefSeq" id="WP_345208163.1">
    <property type="nucleotide sequence ID" value="NZ_BAABGM010000024.1"/>
</dbReference>
<proteinExistence type="predicted"/>
<keyword evidence="8" id="KW-0902">Two-component regulatory system</keyword>
<keyword evidence="5" id="KW-0547">Nucleotide-binding</keyword>
<feature type="transmembrane region" description="Helical" evidence="9">
    <location>
        <begin position="33"/>
        <end position="51"/>
    </location>
</feature>
<dbReference type="PANTHER" id="PTHR24421">
    <property type="entry name" value="NITRATE/NITRITE SENSOR PROTEIN NARX-RELATED"/>
    <property type="match status" value="1"/>
</dbReference>
<feature type="transmembrane region" description="Helical" evidence="9">
    <location>
        <begin position="238"/>
        <end position="254"/>
    </location>
</feature>
<accession>A0ABP8KPT6</accession>
<feature type="domain" description="Histidine kinase/HSP90-like ATPase" evidence="10">
    <location>
        <begin position="430"/>
        <end position="520"/>
    </location>
</feature>
<dbReference type="Pfam" id="PF02518">
    <property type="entry name" value="HATPase_c"/>
    <property type="match status" value="1"/>
</dbReference>
<name>A0ABP8KPT6_9MICO</name>
<dbReference type="InterPro" id="IPR036890">
    <property type="entry name" value="HATPase_C_sf"/>
</dbReference>
<evidence type="ECO:0000256" key="6">
    <source>
        <dbReference type="ARBA" id="ARBA00022777"/>
    </source>
</evidence>
<reference evidence="12" key="1">
    <citation type="journal article" date="2019" name="Int. J. Syst. Evol. Microbiol.">
        <title>The Global Catalogue of Microorganisms (GCM) 10K type strain sequencing project: providing services to taxonomists for standard genome sequencing and annotation.</title>
        <authorList>
            <consortium name="The Broad Institute Genomics Platform"/>
            <consortium name="The Broad Institute Genome Sequencing Center for Infectious Disease"/>
            <person name="Wu L."/>
            <person name="Ma J."/>
        </authorList>
    </citation>
    <scope>NUCLEOTIDE SEQUENCE [LARGE SCALE GENOMIC DNA]</scope>
    <source>
        <strain evidence="12">JCM 17809</strain>
    </source>
</reference>
<keyword evidence="12" id="KW-1185">Reference proteome</keyword>
<dbReference type="Pfam" id="PF07730">
    <property type="entry name" value="HisKA_3"/>
    <property type="match status" value="1"/>
</dbReference>